<dbReference type="AlphaFoldDB" id="A0A1H1IS07"/>
<gene>
    <name evidence="2" type="ORF">SAMN04489842_3775</name>
</gene>
<accession>A0A1H1IS07</accession>
<protein>
    <submittedName>
        <fullName evidence="2">Nucleoside-diphosphate-sugar epimerase</fullName>
    </submittedName>
</protein>
<dbReference type="InterPro" id="IPR001509">
    <property type="entry name" value="Epimerase_deHydtase"/>
</dbReference>
<organism evidence="2 3">
    <name type="scientific">Natronobacterium texcoconense</name>
    <dbReference type="NCBI Taxonomy" id="1095778"/>
    <lineage>
        <taxon>Archaea</taxon>
        <taxon>Methanobacteriati</taxon>
        <taxon>Methanobacteriota</taxon>
        <taxon>Stenosarchaea group</taxon>
        <taxon>Halobacteria</taxon>
        <taxon>Halobacteriales</taxon>
        <taxon>Natrialbaceae</taxon>
        <taxon>Natronobacterium</taxon>
    </lineage>
</organism>
<dbReference type="Gene3D" id="3.40.50.720">
    <property type="entry name" value="NAD(P)-binding Rossmann-like Domain"/>
    <property type="match status" value="1"/>
</dbReference>
<reference evidence="3" key="1">
    <citation type="submission" date="2016-10" db="EMBL/GenBank/DDBJ databases">
        <authorList>
            <person name="Varghese N."/>
            <person name="Submissions S."/>
        </authorList>
    </citation>
    <scope>NUCLEOTIDE SEQUENCE [LARGE SCALE GENOMIC DNA]</scope>
    <source>
        <strain evidence="3">DSM 24767</strain>
    </source>
</reference>
<name>A0A1H1IS07_NATTX</name>
<proteinExistence type="predicted"/>
<dbReference type="InterPro" id="IPR051783">
    <property type="entry name" value="NAD(P)-dependent_oxidoreduct"/>
</dbReference>
<dbReference type="OrthoDB" id="206077at2157"/>
<evidence type="ECO:0000313" key="3">
    <source>
        <dbReference type="Proteomes" id="UP000198848"/>
    </source>
</evidence>
<evidence type="ECO:0000313" key="2">
    <source>
        <dbReference type="EMBL" id="SDR40511.1"/>
    </source>
</evidence>
<dbReference type="GO" id="GO:0005737">
    <property type="term" value="C:cytoplasm"/>
    <property type="evidence" value="ECO:0007669"/>
    <property type="project" value="TreeGrafter"/>
</dbReference>
<dbReference type="PANTHER" id="PTHR48079">
    <property type="entry name" value="PROTEIN YEEZ"/>
    <property type="match status" value="1"/>
</dbReference>
<dbReference type="GO" id="GO:0004029">
    <property type="term" value="F:aldehyde dehydrogenase (NAD+) activity"/>
    <property type="evidence" value="ECO:0007669"/>
    <property type="project" value="TreeGrafter"/>
</dbReference>
<dbReference type="RefSeq" id="WP_090385288.1">
    <property type="nucleotide sequence ID" value="NZ_FNLC01000005.1"/>
</dbReference>
<dbReference type="STRING" id="1095778.SAMN04489842_3775"/>
<dbReference type="Proteomes" id="UP000198848">
    <property type="component" value="Unassembled WGS sequence"/>
</dbReference>
<evidence type="ECO:0000259" key="1">
    <source>
        <dbReference type="Pfam" id="PF01370"/>
    </source>
</evidence>
<dbReference type="Pfam" id="PF01370">
    <property type="entry name" value="Epimerase"/>
    <property type="match status" value="1"/>
</dbReference>
<dbReference type="EMBL" id="FNLC01000005">
    <property type="protein sequence ID" value="SDR40511.1"/>
    <property type="molecule type" value="Genomic_DNA"/>
</dbReference>
<dbReference type="InterPro" id="IPR036291">
    <property type="entry name" value="NAD(P)-bd_dom_sf"/>
</dbReference>
<feature type="domain" description="NAD-dependent epimerase/dehydratase" evidence="1">
    <location>
        <begin position="3"/>
        <end position="224"/>
    </location>
</feature>
<dbReference type="SUPFAM" id="SSF51735">
    <property type="entry name" value="NAD(P)-binding Rossmann-fold domains"/>
    <property type="match status" value="1"/>
</dbReference>
<dbReference type="PANTHER" id="PTHR48079:SF6">
    <property type="entry name" value="NAD(P)-BINDING DOMAIN-CONTAINING PROTEIN-RELATED"/>
    <property type="match status" value="1"/>
</dbReference>
<sequence>MRVFVTGATGVLGHRLVERLTDRGHDVVGLVRDDHGAELVADRGGRPHRGDVLEPETLERAADADAIVHAATAIPTEPNPSADDWERNDRVRLQGARNLLAVAGDDVESFYFPSVVWVARQPDGSAFDEESTRHPDRTTRSAVAVEDLLEETSRSHDFDATVLRCGYLYAPDGANARRLGRTLLSGELRIVGGGVLGRRDAELSVLHAADAARAFVAAIEAGVNGTYHVVDEERVTFASFVAAFADLLEVPMPGRVPAWLARFAVGEDFVRLVTNPMPTSAERFRRDAGWEPSYPTYREGIRDVVATWQETDAVRVTGDGYEWAGSTVGRRRSRVDGSA</sequence>
<keyword evidence="3" id="KW-1185">Reference proteome</keyword>